<organism evidence="1 2">
    <name type="scientific">Iphiclides podalirius</name>
    <name type="common">scarce swallowtail</name>
    <dbReference type="NCBI Taxonomy" id="110791"/>
    <lineage>
        <taxon>Eukaryota</taxon>
        <taxon>Metazoa</taxon>
        <taxon>Ecdysozoa</taxon>
        <taxon>Arthropoda</taxon>
        <taxon>Hexapoda</taxon>
        <taxon>Insecta</taxon>
        <taxon>Pterygota</taxon>
        <taxon>Neoptera</taxon>
        <taxon>Endopterygota</taxon>
        <taxon>Lepidoptera</taxon>
        <taxon>Glossata</taxon>
        <taxon>Ditrysia</taxon>
        <taxon>Papilionoidea</taxon>
        <taxon>Papilionidae</taxon>
        <taxon>Papilioninae</taxon>
        <taxon>Iphiclides</taxon>
    </lineage>
</organism>
<keyword evidence="2" id="KW-1185">Reference proteome</keyword>
<sequence length="73" mass="8547">MDYSSTNADDINRSIESDPYCKYIKSSSAPTSPCADMEYLNLWDPLFNHKKQYHVDWTNTDLNYNSLPVHKEK</sequence>
<feature type="non-terminal residue" evidence="1">
    <location>
        <position position="73"/>
    </location>
</feature>
<evidence type="ECO:0000313" key="1">
    <source>
        <dbReference type="EMBL" id="CAH2077027.1"/>
    </source>
</evidence>
<accession>A0ABN8J796</accession>
<proteinExistence type="predicted"/>
<dbReference type="EMBL" id="OW152821">
    <property type="protein sequence ID" value="CAH2077027.1"/>
    <property type="molecule type" value="Genomic_DNA"/>
</dbReference>
<name>A0ABN8J796_9NEOP</name>
<dbReference type="Proteomes" id="UP000837857">
    <property type="component" value="Chromosome 9"/>
</dbReference>
<reference evidence="1" key="1">
    <citation type="submission" date="2022-03" db="EMBL/GenBank/DDBJ databases">
        <authorList>
            <person name="Martin H S."/>
        </authorList>
    </citation>
    <scope>NUCLEOTIDE SEQUENCE</scope>
</reference>
<protein>
    <submittedName>
        <fullName evidence="1">Uncharacterized protein</fullName>
    </submittedName>
</protein>
<gene>
    <name evidence="1" type="ORF">IPOD504_LOCUS17516</name>
</gene>
<evidence type="ECO:0000313" key="2">
    <source>
        <dbReference type="Proteomes" id="UP000837857"/>
    </source>
</evidence>